<evidence type="ECO:0000256" key="4">
    <source>
        <dbReference type="ARBA" id="ARBA00022833"/>
    </source>
</evidence>
<organism evidence="8 9">
    <name type="scientific">[Myrmecia] bisecta</name>
    <dbReference type="NCBI Taxonomy" id="41462"/>
    <lineage>
        <taxon>Eukaryota</taxon>
        <taxon>Viridiplantae</taxon>
        <taxon>Chlorophyta</taxon>
        <taxon>core chlorophytes</taxon>
        <taxon>Trebouxiophyceae</taxon>
        <taxon>Trebouxiales</taxon>
        <taxon>Trebouxiaceae</taxon>
        <taxon>Myrmecia</taxon>
    </lineage>
</organism>
<evidence type="ECO:0008006" key="10">
    <source>
        <dbReference type="Google" id="ProtNLM"/>
    </source>
</evidence>
<feature type="domain" description="Glucose dehydrogenase C-terminal" evidence="7">
    <location>
        <begin position="158"/>
        <end position="331"/>
    </location>
</feature>
<proteinExistence type="inferred from homology"/>
<evidence type="ECO:0000256" key="5">
    <source>
        <dbReference type="ARBA" id="ARBA00023002"/>
    </source>
</evidence>
<keyword evidence="5" id="KW-0560">Oxidoreductase</keyword>
<dbReference type="Proteomes" id="UP001489004">
    <property type="component" value="Unassembled WGS sequence"/>
</dbReference>
<dbReference type="InterPro" id="IPR011032">
    <property type="entry name" value="GroES-like_sf"/>
</dbReference>
<dbReference type="AlphaFoldDB" id="A0AAW1QRN0"/>
<keyword evidence="3" id="KW-0479">Metal-binding</keyword>
<dbReference type="Pfam" id="PF08240">
    <property type="entry name" value="ADH_N"/>
    <property type="match status" value="1"/>
</dbReference>
<dbReference type="SUPFAM" id="SSF50129">
    <property type="entry name" value="GroES-like"/>
    <property type="match status" value="1"/>
</dbReference>
<evidence type="ECO:0000256" key="1">
    <source>
        <dbReference type="ARBA" id="ARBA00001947"/>
    </source>
</evidence>
<evidence type="ECO:0000313" key="8">
    <source>
        <dbReference type="EMBL" id="KAK9824093.1"/>
    </source>
</evidence>
<dbReference type="GO" id="GO:0016491">
    <property type="term" value="F:oxidoreductase activity"/>
    <property type="evidence" value="ECO:0007669"/>
    <property type="project" value="UniProtKB-KW"/>
</dbReference>
<reference evidence="8 9" key="1">
    <citation type="journal article" date="2024" name="Nat. Commun.">
        <title>Phylogenomics reveals the evolutionary origins of lichenization in chlorophyte algae.</title>
        <authorList>
            <person name="Puginier C."/>
            <person name="Libourel C."/>
            <person name="Otte J."/>
            <person name="Skaloud P."/>
            <person name="Haon M."/>
            <person name="Grisel S."/>
            <person name="Petersen M."/>
            <person name="Berrin J.G."/>
            <person name="Delaux P.M."/>
            <person name="Dal Grande F."/>
            <person name="Keller J."/>
        </authorList>
    </citation>
    <scope>NUCLEOTIDE SEQUENCE [LARGE SCALE GENOMIC DNA]</scope>
    <source>
        <strain evidence="8 9">SAG 2043</strain>
    </source>
</reference>
<evidence type="ECO:0000259" key="6">
    <source>
        <dbReference type="Pfam" id="PF08240"/>
    </source>
</evidence>
<dbReference type="GO" id="GO:0046872">
    <property type="term" value="F:metal ion binding"/>
    <property type="evidence" value="ECO:0007669"/>
    <property type="project" value="UniProtKB-KW"/>
</dbReference>
<dbReference type="InterPro" id="IPR036291">
    <property type="entry name" value="NAD(P)-bd_dom_sf"/>
</dbReference>
<keyword evidence="9" id="KW-1185">Reference proteome</keyword>
<evidence type="ECO:0000259" key="7">
    <source>
        <dbReference type="Pfam" id="PF16912"/>
    </source>
</evidence>
<dbReference type="InterPro" id="IPR013154">
    <property type="entry name" value="ADH-like_N"/>
</dbReference>
<dbReference type="Gene3D" id="3.40.50.720">
    <property type="entry name" value="NAD(P)-binding Rossmann-like Domain"/>
    <property type="match status" value="1"/>
</dbReference>
<dbReference type="Gene3D" id="3.90.180.10">
    <property type="entry name" value="Medium-chain alcohol dehydrogenases, catalytic domain"/>
    <property type="match status" value="1"/>
</dbReference>
<dbReference type="InterPro" id="IPR031640">
    <property type="entry name" value="Glu_dehyd_C"/>
</dbReference>
<comment type="cofactor">
    <cofactor evidence="1">
        <name>Zn(2+)</name>
        <dbReference type="ChEBI" id="CHEBI:29105"/>
    </cofactor>
</comment>
<dbReference type="SUPFAM" id="SSF51735">
    <property type="entry name" value="NAD(P)-binding Rossmann-fold domains"/>
    <property type="match status" value="1"/>
</dbReference>
<feature type="domain" description="Alcohol dehydrogenase-like N-terminal" evidence="6">
    <location>
        <begin position="24"/>
        <end position="131"/>
    </location>
</feature>
<evidence type="ECO:0000313" key="9">
    <source>
        <dbReference type="Proteomes" id="UP001489004"/>
    </source>
</evidence>
<dbReference type="EMBL" id="JALJOR010000002">
    <property type="protein sequence ID" value="KAK9824093.1"/>
    <property type="molecule type" value="Genomic_DNA"/>
</dbReference>
<dbReference type="PANTHER" id="PTHR43350">
    <property type="entry name" value="NAD-DEPENDENT ALCOHOL DEHYDROGENASE"/>
    <property type="match status" value="1"/>
</dbReference>
<keyword evidence="4" id="KW-0862">Zinc</keyword>
<evidence type="ECO:0000256" key="2">
    <source>
        <dbReference type="ARBA" id="ARBA00008072"/>
    </source>
</evidence>
<dbReference type="Pfam" id="PF16912">
    <property type="entry name" value="Glu_dehyd_C"/>
    <property type="match status" value="1"/>
</dbReference>
<protein>
    <recommendedName>
        <fullName evidence="10">Alcohol dehydrogenase</fullName>
    </recommendedName>
</protein>
<gene>
    <name evidence="8" type="ORF">WJX72_007687</name>
</gene>
<name>A0AAW1QRN0_9CHLO</name>
<comment type="similarity">
    <text evidence="2">Belongs to the zinc-containing alcohol dehydrogenase family.</text>
</comment>
<accession>A0AAW1QRN0</accession>
<comment type="caution">
    <text evidence="8">The sequence shown here is derived from an EMBL/GenBank/DDBJ whole genome shotgun (WGS) entry which is preliminary data.</text>
</comment>
<dbReference type="PANTHER" id="PTHR43350:SF2">
    <property type="entry name" value="GROES-LIKE ZINC-BINDING ALCOHOL DEHYDROGENASE FAMILY PROTEIN"/>
    <property type="match status" value="1"/>
</dbReference>
<evidence type="ECO:0000256" key="3">
    <source>
        <dbReference type="ARBA" id="ARBA00022723"/>
    </source>
</evidence>
<sequence>MRALCCVHRELRLDRSYPTPTPQESEALVRVLRAGICSTDFQILAGYVPDYNHVLGHEFVGVVERCTQQPSLVGKRVVGEINCPCEECTDPDPIFRRNHAPFRTVLGIINKDGTMADYCTLPVANLHLVPEGLTDEEACFAEPLAAACRVLEQQVIARGAKVAVLGDGKLGLLIAQLLVVRGVEAITHFGRHDDKLELVEGTQRCRVHSSQDTMEQYGGAFDVCIEATGSPQGVLLAAALTRPLGTLVLKSTCAIGNDASVPAWTQIANDIVVNEKMLVGSRCGPFPPALAALQDARIKSLVRAMVSGVFSLDDGMKAMEAAKAKGAIKVQLRMDTATMQQPTLLSWRERGRDKLLKKMAAELKSPSKMELPEPLP</sequence>